<evidence type="ECO:0000313" key="1">
    <source>
        <dbReference type="EMBL" id="KDR81256.1"/>
    </source>
</evidence>
<dbReference type="AlphaFoldDB" id="A0A067TDK7"/>
<feature type="non-terminal residue" evidence="1">
    <location>
        <position position="80"/>
    </location>
</feature>
<proteinExistence type="predicted"/>
<evidence type="ECO:0000313" key="2">
    <source>
        <dbReference type="Proteomes" id="UP000027222"/>
    </source>
</evidence>
<accession>A0A067TDK7</accession>
<feature type="non-terminal residue" evidence="1">
    <location>
        <position position="1"/>
    </location>
</feature>
<dbReference type="Gene3D" id="3.10.10.10">
    <property type="entry name" value="HIV Type 1 Reverse Transcriptase, subunit A, domain 1"/>
    <property type="match status" value="1"/>
</dbReference>
<dbReference type="Proteomes" id="UP000027222">
    <property type="component" value="Unassembled WGS sequence"/>
</dbReference>
<organism evidence="1 2">
    <name type="scientific">Galerina marginata (strain CBS 339.88)</name>
    <dbReference type="NCBI Taxonomy" id="685588"/>
    <lineage>
        <taxon>Eukaryota</taxon>
        <taxon>Fungi</taxon>
        <taxon>Dikarya</taxon>
        <taxon>Basidiomycota</taxon>
        <taxon>Agaricomycotina</taxon>
        <taxon>Agaricomycetes</taxon>
        <taxon>Agaricomycetidae</taxon>
        <taxon>Agaricales</taxon>
        <taxon>Agaricineae</taxon>
        <taxon>Strophariaceae</taxon>
        <taxon>Galerina</taxon>
    </lineage>
</organism>
<dbReference type="SUPFAM" id="SSF56672">
    <property type="entry name" value="DNA/RNA polymerases"/>
    <property type="match status" value="1"/>
</dbReference>
<dbReference type="InterPro" id="IPR043502">
    <property type="entry name" value="DNA/RNA_pol_sf"/>
</dbReference>
<dbReference type="HOGENOM" id="CLU_165193_1_0_1"/>
<keyword evidence="2" id="KW-1185">Reference proteome</keyword>
<evidence type="ECO:0008006" key="3">
    <source>
        <dbReference type="Google" id="ProtNLM"/>
    </source>
</evidence>
<sequence>KHEKAFSLDGRLGHYDEKVDIAMKPGTTPISLPPYPASPAKREVIDKQMDAWIQLGVIEPSKSPWAAPVFIVYRNNKPRM</sequence>
<name>A0A067TDK7_GALM3</name>
<reference evidence="2" key="1">
    <citation type="journal article" date="2014" name="Proc. Natl. Acad. Sci. U.S.A.">
        <title>Extensive sampling of basidiomycete genomes demonstrates inadequacy of the white-rot/brown-rot paradigm for wood decay fungi.</title>
        <authorList>
            <person name="Riley R."/>
            <person name="Salamov A.A."/>
            <person name="Brown D.W."/>
            <person name="Nagy L.G."/>
            <person name="Floudas D."/>
            <person name="Held B.W."/>
            <person name="Levasseur A."/>
            <person name="Lombard V."/>
            <person name="Morin E."/>
            <person name="Otillar R."/>
            <person name="Lindquist E.A."/>
            <person name="Sun H."/>
            <person name="LaButti K.M."/>
            <person name="Schmutz J."/>
            <person name="Jabbour D."/>
            <person name="Luo H."/>
            <person name="Baker S.E."/>
            <person name="Pisabarro A.G."/>
            <person name="Walton J.D."/>
            <person name="Blanchette R.A."/>
            <person name="Henrissat B."/>
            <person name="Martin F."/>
            <person name="Cullen D."/>
            <person name="Hibbett D.S."/>
            <person name="Grigoriev I.V."/>
        </authorList>
    </citation>
    <scope>NUCLEOTIDE SEQUENCE [LARGE SCALE GENOMIC DNA]</scope>
    <source>
        <strain evidence="2">CBS 339.88</strain>
    </source>
</reference>
<dbReference type="EMBL" id="KL142371">
    <property type="protein sequence ID" value="KDR81256.1"/>
    <property type="molecule type" value="Genomic_DNA"/>
</dbReference>
<protein>
    <recommendedName>
        <fullName evidence="3">Reverse transcriptase domain-containing protein</fullName>
    </recommendedName>
</protein>
<dbReference type="OrthoDB" id="6776860at2759"/>
<gene>
    <name evidence="1" type="ORF">GALMADRAFT_36804</name>
</gene>